<dbReference type="InterPro" id="IPR027417">
    <property type="entry name" value="P-loop_NTPase"/>
</dbReference>
<accession>A0A1N7JB96</accession>
<dbReference type="Gene3D" id="3.40.50.300">
    <property type="entry name" value="P-loop containing nucleotide triphosphate hydrolases"/>
    <property type="match status" value="1"/>
</dbReference>
<reference evidence="2" key="1">
    <citation type="submission" date="2017-01" db="EMBL/GenBank/DDBJ databases">
        <authorList>
            <person name="Varghese N."/>
            <person name="Submissions S."/>
        </authorList>
    </citation>
    <scope>NUCLEOTIDE SEQUENCE [LARGE SCALE GENOMIC DNA]</scope>
    <source>
        <strain evidence="2">DSM 23145</strain>
    </source>
</reference>
<proteinExistence type="predicted"/>
<dbReference type="Proteomes" id="UP000185839">
    <property type="component" value="Unassembled WGS sequence"/>
</dbReference>
<dbReference type="SUPFAM" id="SSF48452">
    <property type="entry name" value="TPR-like"/>
    <property type="match status" value="1"/>
</dbReference>
<dbReference type="Gene3D" id="1.25.40.10">
    <property type="entry name" value="Tetratricopeptide repeat domain"/>
    <property type="match status" value="1"/>
</dbReference>
<organism evidence="1 2">
    <name type="scientific">Kaistella chaponensis</name>
    <dbReference type="NCBI Taxonomy" id="713588"/>
    <lineage>
        <taxon>Bacteria</taxon>
        <taxon>Pseudomonadati</taxon>
        <taxon>Bacteroidota</taxon>
        <taxon>Flavobacteriia</taxon>
        <taxon>Flavobacteriales</taxon>
        <taxon>Weeksellaceae</taxon>
        <taxon>Chryseobacterium group</taxon>
        <taxon>Kaistella</taxon>
    </lineage>
</organism>
<dbReference type="InterPro" id="IPR011990">
    <property type="entry name" value="TPR-like_helical_dom_sf"/>
</dbReference>
<dbReference type="AlphaFoldDB" id="A0A1N7JB96"/>
<keyword evidence="2" id="KW-1185">Reference proteome</keyword>
<protein>
    <recommendedName>
        <fullName evidence="3">NB-ARC domain-containing protein</fullName>
    </recommendedName>
</protein>
<sequence length="908" mass="104966">MIVYELEKSLGNYVIENEAIHTISDSSLDSIIEREKNRGFELEKDNLNLIIEASYLDEIFNFAINITEGSSLNRSMIGLKQLCSILGIFDIRNAVSHPNRPFPDCYWFRAATIASDPLIEKLNLSSVRNALNSAIEENLNTPPDEWLHNVNWAIPNTLPQSFDHEITGLLGRDKEFKDLETVLSKKRNNLIAIVAPGGIGKTALVLQYLKDLSLNPSWADKLSSIVFCTLKNEKLTADGIEAIDAIVEIEQIKETIFHDLLKLYSDKYTFTNFEEAVEILEEENILICIDNLETLLVDFQNEFIDFNQSLPIKWKLLVTSRISIDSATTVPLDPLGKRHAVNLSRNYLKKRGVVDFKQEDLERIADAANNNPLAIKLTIDLYLKGGDISSSITRSQKDIASFSYKNLIEALKENSITILESIYAIGNPTKNDLIDFLNINREEIIESINELSKTSLVIRSTDEYGNDTYKLSDSIRDLLLINPKNIEVRNNITEDIKKRKAKILEQASRIKQLGLNEFDDDYIPEDLEPNSYSLITDLNKALSKASITNVSELIKLKERFAEYLRFKTNDWFLLFNYSRIFRELKDTSNELLYLQKAQEFNSGSPKIKLAIALRYFYNSDYLDAIEYFEQFINEGYDNPLKSNTRFSHSITKLYYLCLIYLGEFDKILEITSDWKEKGNWSGVVGVSRATALKRKIEYKYYSVNTNEKLISEILEILDSIFKSDGYFDTACVESNKIIKDSDFLLKDSYNYSSEIKLKYLNFVSNHYFNIISKLRNENINSNDNQLFINNLYVYEITDNPIRRVKWFKHEQEPDISYDLEHIEELKNEGFEVVKVYHIPEDRGYGMSSFMFAENDDKKQFYLSVNFLDEGWNRWGYIKEGNKLAIKYRESGKEDKPHPATKIIEIDTY</sequence>
<gene>
    <name evidence="1" type="ORF">SAMN05421789_101360</name>
</gene>
<evidence type="ECO:0008006" key="3">
    <source>
        <dbReference type="Google" id="ProtNLM"/>
    </source>
</evidence>
<dbReference type="SUPFAM" id="SSF52540">
    <property type="entry name" value="P-loop containing nucleoside triphosphate hydrolases"/>
    <property type="match status" value="1"/>
</dbReference>
<evidence type="ECO:0000313" key="2">
    <source>
        <dbReference type="Proteomes" id="UP000185839"/>
    </source>
</evidence>
<dbReference type="STRING" id="713588.SAMN05421789_101360"/>
<evidence type="ECO:0000313" key="1">
    <source>
        <dbReference type="EMBL" id="SIS46564.1"/>
    </source>
</evidence>
<name>A0A1N7JB96_9FLAO</name>
<dbReference type="EMBL" id="FTOI01000001">
    <property type="protein sequence ID" value="SIS46564.1"/>
    <property type="molecule type" value="Genomic_DNA"/>
</dbReference>